<name>A0A059F6A7_9PROT</name>
<proteinExistence type="predicted"/>
<dbReference type="STRING" id="1280952.HJA_17270"/>
<gene>
    <name evidence="1" type="ORF">HJA_17270</name>
</gene>
<comment type="caution">
    <text evidence="1">The sequence shown here is derived from an EMBL/GenBank/DDBJ whole genome shotgun (WGS) entry which is preliminary data.</text>
</comment>
<dbReference type="EMBL" id="ARYJ01000021">
    <property type="protein sequence ID" value="KCZ82837.1"/>
    <property type="molecule type" value="Genomic_DNA"/>
</dbReference>
<keyword evidence="2" id="KW-1185">Reference proteome</keyword>
<dbReference type="RefSeq" id="WP_035584934.1">
    <property type="nucleotide sequence ID" value="NZ_ARYJ01000021.1"/>
</dbReference>
<protein>
    <recommendedName>
        <fullName evidence="3">AB hydrolase-1 domain-containing protein</fullName>
    </recommendedName>
</protein>
<dbReference type="Proteomes" id="UP000024816">
    <property type="component" value="Unassembled WGS sequence"/>
</dbReference>
<sequence>MDKPVQPTWPVSSDPLGRKVHRFNSERSSLDYMTEGDPALPPLVLLQSLEYPGWPGQEFCALAEDAGFRTVSVRRPGFGSVPSQPNLDQQVALIGAFLDALDDQPMVVATLGTSNTFGYRLARHPKVKLLVLSNCCFNYNPLAEIQPDWFAKHMEQTLTSEAGARLALMGLKSARALFGKFWVVESFMQKSAGDLEYLRSNRELFAEAADCVVDGVDIHTFIMELRTTLKDDIFLQDGCFNGAPVIAVSGEENSDRWKTKVRAEAERVGVPLHFFPSGDALVIHQCAGEFLDLVQQHS</sequence>
<evidence type="ECO:0000313" key="1">
    <source>
        <dbReference type="EMBL" id="KCZ82837.1"/>
    </source>
</evidence>
<dbReference type="OrthoDB" id="7618865at2"/>
<dbReference type="PATRIC" id="fig|1280952.3.peg.3453"/>
<evidence type="ECO:0008006" key="3">
    <source>
        <dbReference type="Google" id="ProtNLM"/>
    </source>
</evidence>
<accession>A0A059F6A7</accession>
<dbReference type="Gene3D" id="3.40.50.1820">
    <property type="entry name" value="alpha/beta hydrolase"/>
    <property type="match status" value="1"/>
</dbReference>
<reference evidence="1 2" key="1">
    <citation type="journal article" date="2014" name="Antonie Van Leeuwenhoek">
        <title>Hyphomonas beringensis sp. nov. and Hyphomonas chukchiensis sp. nov., isolated from surface seawater of the Bering Sea and Chukchi Sea.</title>
        <authorList>
            <person name="Li C."/>
            <person name="Lai Q."/>
            <person name="Li G."/>
            <person name="Dong C."/>
            <person name="Wang J."/>
            <person name="Liao Y."/>
            <person name="Shao Z."/>
        </authorList>
    </citation>
    <scope>NUCLEOTIDE SEQUENCE [LARGE SCALE GENOMIC DNA]</scope>
    <source>
        <strain evidence="1 2">VP2</strain>
    </source>
</reference>
<dbReference type="SUPFAM" id="SSF53474">
    <property type="entry name" value="alpha/beta-Hydrolases"/>
    <property type="match status" value="1"/>
</dbReference>
<dbReference type="InterPro" id="IPR029058">
    <property type="entry name" value="AB_hydrolase_fold"/>
</dbReference>
<evidence type="ECO:0000313" key="2">
    <source>
        <dbReference type="Proteomes" id="UP000024816"/>
    </source>
</evidence>
<organism evidence="1 2">
    <name type="scientific">Hyphomonas jannaschiana VP2</name>
    <dbReference type="NCBI Taxonomy" id="1280952"/>
    <lineage>
        <taxon>Bacteria</taxon>
        <taxon>Pseudomonadati</taxon>
        <taxon>Pseudomonadota</taxon>
        <taxon>Alphaproteobacteria</taxon>
        <taxon>Hyphomonadales</taxon>
        <taxon>Hyphomonadaceae</taxon>
        <taxon>Hyphomonas</taxon>
    </lineage>
</organism>
<dbReference type="AlphaFoldDB" id="A0A059F6A7"/>